<evidence type="ECO:0000313" key="1">
    <source>
        <dbReference type="EMBL" id="SBW04043.1"/>
    </source>
</evidence>
<dbReference type="EMBL" id="FLUL01000001">
    <property type="protein sequence ID" value="SBW04043.1"/>
    <property type="molecule type" value="Genomic_DNA"/>
</dbReference>
<accession>A0A212JXB6</accession>
<dbReference type="SUPFAM" id="SSF160925">
    <property type="entry name" value="PG1388-like"/>
    <property type="match status" value="1"/>
</dbReference>
<name>A0A212JXB6_9BACT</name>
<proteinExistence type="predicted"/>
<protein>
    <recommendedName>
        <fullName evidence="2">DUF3256 family protein</fullName>
    </recommendedName>
</protein>
<sequence length="213" mass="23890">MRKFILAIIIIFSIVSGVSAQDLKTIFLAMPENMITGLDAAGKEKLLSNPNDTTGITAPRGSFGEVERIGISSDYISLQTSEAGTVQIKLLPLINESKIICVVKTVCGKACDSQIQFYTTQWFPIPQNDLFPKINKDTFIIPNTDKNSQEFRNAYAALDMNPITIDLSPDSTSLEISYDIENYLTGEDYKMIEPFLIENPKRYTWDKLSFKPE</sequence>
<dbReference type="Pfam" id="PF11644">
    <property type="entry name" value="DUF3256"/>
    <property type="match status" value="1"/>
</dbReference>
<dbReference type="RefSeq" id="WP_296950301.1">
    <property type="nucleotide sequence ID" value="NZ_LT599021.1"/>
</dbReference>
<gene>
    <name evidence="1" type="ORF">KL86DYS2_12543</name>
</gene>
<organism evidence="1">
    <name type="scientific">uncultured Dysgonomonas sp</name>
    <dbReference type="NCBI Taxonomy" id="206096"/>
    <lineage>
        <taxon>Bacteria</taxon>
        <taxon>Pseudomonadati</taxon>
        <taxon>Bacteroidota</taxon>
        <taxon>Bacteroidia</taxon>
        <taxon>Bacteroidales</taxon>
        <taxon>Dysgonomonadaceae</taxon>
        <taxon>Dysgonomonas</taxon>
        <taxon>environmental samples</taxon>
    </lineage>
</organism>
<dbReference type="AlphaFoldDB" id="A0A212JXB6"/>
<reference evidence="1" key="1">
    <citation type="submission" date="2016-04" db="EMBL/GenBank/DDBJ databases">
        <authorList>
            <person name="Evans L.H."/>
            <person name="Alamgir A."/>
            <person name="Owens N."/>
            <person name="Weber N.D."/>
            <person name="Virtaneva K."/>
            <person name="Barbian K."/>
            <person name="Babar A."/>
            <person name="Rosenke K."/>
        </authorList>
    </citation>
    <scope>NUCLEOTIDE SEQUENCE</scope>
    <source>
        <strain evidence="1">86-2</strain>
    </source>
</reference>
<dbReference type="InterPro" id="IPR021670">
    <property type="entry name" value="DUF3256"/>
</dbReference>
<evidence type="ECO:0008006" key="2">
    <source>
        <dbReference type="Google" id="ProtNLM"/>
    </source>
</evidence>